<dbReference type="PANTHER" id="PTHR15323">
    <property type="entry name" value="D123 PROTEIN"/>
    <property type="match status" value="1"/>
</dbReference>
<evidence type="ECO:0000313" key="2">
    <source>
        <dbReference type="EMBL" id="CAI0549602.1"/>
    </source>
</evidence>
<sequence length="111" mass="12945">MKFESDDYTFDVYVTNDGRVKVLDFNPWAEFTLPLLFTWDELEGFNGEEKQEDVELRVVERRCGIRPGLKTAVPREFLEAGPGSGWEQVLTKAFEELQQQQQQQETSDDDH</sequence>
<accession>A0AAV0QVU4</accession>
<name>A0AAV0QVU4_9ROSI</name>
<dbReference type="GO" id="GO:0005737">
    <property type="term" value="C:cytoplasm"/>
    <property type="evidence" value="ECO:0007669"/>
    <property type="project" value="TreeGrafter"/>
</dbReference>
<dbReference type="Proteomes" id="UP001154282">
    <property type="component" value="Unassembled WGS sequence"/>
</dbReference>
<dbReference type="AlphaFoldDB" id="A0AAV0QVU4"/>
<proteinExistence type="inferred from homology"/>
<comment type="similarity">
    <text evidence="1">Belongs to the CDC123 family.</text>
</comment>
<organism evidence="2 3">
    <name type="scientific">Linum tenue</name>
    <dbReference type="NCBI Taxonomy" id="586396"/>
    <lineage>
        <taxon>Eukaryota</taxon>
        <taxon>Viridiplantae</taxon>
        <taxon>Streptophyta</taxon>
        <taxon>Embryophyta</taxon>
        <taxon>Tracheophyta</taxon>
        <taxon>Spermatophyta</taxon>
        <taxon>Magnoliopsida</taxon>
        <taxon>eudicotyledons</taxon>
        <taxon>Gunneridae</taxon>
        <taxon>Pentapetalae</taxon>
        <taxon>rosids</taxon>
        <taxon>fabids</taxon>
        <taxon>Malpighiales</taxon>
        <taxon>Linaceae</taxon>
        <taxon>Linum</taxon>
    </lineage>
</organism>
<keyword evidence="3" id="KW-1185">Reference proteome</keyword>
<protein>
    <recommendedName>
        <fullName evidence="4">Cell division cycle protein 123</fullName>
    </recommendedName>
</protein>
<evidence type="ECO:0000256" key="1">
    <source>
        <dbReference type="ARBA" id="ARBA00011047"/>
    </source>
</evidence>
<gene>
    <name evidence="2" type="ORF">LITE_LOCUS45219</name>
</gene>
<dbReference type="PANTHER" id="PTHR15323:SF6">
    <property type="entry name" value="CELL DIVISION CYCLE PROTEIN 123 HOMOLOG"/>
    <property type="match status" value="1"/>
</dbReference>
<reference evidence="2" key="1">
    <citation type="submission" date="2022-08" db="EMBL/GenBank/DDBJ databases">
        <authorList>
            <person name="Gutierrez-Valencia J."/>
        </authorList>
    </citation>
    <scope>NUCLEOTIDE SEQUENCE</scope>
</reference>
<dbReference type="Pfam" id="PF07065">
    <property type="entry name" value="D123"/>
    <property type="match status" value="1"/>
</dbReference>
<evidence type="ECO:0008006" key="4">
    <source>
        <dbReference type="Google" id="ProtNLM"/>
    </source>
</evidence>
<comment type="caution">
    <text evidence="2">The sequence shown here is derived from an EMBL/GenBank/DDBJ whole genome shotgun (WGS) entry which is preliminary data.</text>
</comment>
<dbReference type="InterPro" id="IPR009772">
    <property type="entry name" value="CDC123"/>
</dbReference>
<evidence type="ECO:0000313" key="3">
    <source>
        <dbReference type="Proteomes" id="UP001154282"/>
    </source>
</evidence>
<dbReference type="EMBL" id="CAMGYJ010000010">
    <property type="protein sequence ID" value="CAI0549602.1"/>
    <property type="molecule type" value="Genomic_DNA"/>
</dbReference>